<feature type="region of interest" description="Disordered" evidence="2">
    <location>
        <begin position="138"/>
        <end position="170"/>
    </location>
</feature>
<keyword evidence="1 4" id="KW-0238">DNA-binding</keyword>
<dbReference type="InterPro" id="IPR041607">
    <property type="entry name" value="HU-HIG"/>
</dbReference>
<keyword evidence="5" id="KW-1185">Reference proteome</keyword>
<comment type="caution">
    <text evidence="4">The sequence shown here is derived from an EMBL/GenBank/DDBJ whole genome shotgun (WGS) entry which is preliminary data.</text>
</comment>
<evidence type="ECO:0000256" key="1">
    <source>
        <dbReference type="ARBA" id="ARBA00023125"/>
    </source>
</evidence>
<dbReference type="Pfam" id="PF18291">
    <property type="entry name" value="HU-HIG"/>
    <property type="match status" value="1"/>
</dbReference>
<evidence type="ECO:0000313" key="4">
    <source>
        <dbReference type="EMBL" id="MBM6857749.1"/>
    </source>
</evidence>
<feature type="domain" description="HU" evidence="3">
    <location>
        <begin position="1"/>
        <end position="124"/>
    </location>
</feature>
<protein>
    <submittedName>
        <fullName evidence="4">DNA-binding protein</fullName>
    </submittedName>
</protein>
<dbReference type="EMBL" id="JACJMO010000011">
    <property type="protein sequence ID" value="MBM6857749.1"/>
    <property type="molecule type" value="Genomic_DNA"/>
</dbReference>
<proteinExistence type="predicted"/>
<reference evidence="4 5" key="1">
    <citation type="journal article" date="2021" name="Sci. Rep.">
        <title>The distribution of antibiotic resistance genes in chicken gut microbiota commensals.</title>
        <authorList>
            <person name="Juricova H."/>
            <person name="Matiasovicova J."/>
            <person name="Kubasova T."/>
            <person name="Cejkova D."/>
            <person name="Rychlik I."/>
        </authorList>
    </citation>
    <scope>NUCLEOTIDE SEQUENCE [LARGE SCALE GENOMIC DNA]</scope>
    <source>
        <strain evidence="4 5">An421</strain>
    </source>
</reference>
<feature type="compositionally biased region" description="Acidic residues" evidence="2">
    <location>
        <begin position="145"/>
        <end position="155"/>
    </location>
</feature>
<dbReference type="AlphaFoldDB" id="A0AA41D9R8"/>
<name>A0AA41D9R8_9BACT</name>
<evidence type="ECO:0000259" key="3">
    <source>
        <dbReference type="Pfam" id="PF18291"/>
    </source>
</evidence>
<dbReference type="SUPFAM" id="SSF47729">
    <property type="entry name" value="IHF-like DNA-binding proteins"/>
    <property type="match status" value="1"/>
</dbReference>
<organism evidence="4 5">
    <name type="scientific">Caecibacteroides pullorum</name>
    <dbReference type="NCBI Taxonomy" id="2725562"/>
    <lineage>
        <taxon>Bacteria</taxon>
        <taxon>Pseudomonadati</taxon>
        <taxon>Bacteroidota</taxon>
        <taxon>Bacteroidia</taxon>
        <taxon>Bacteroidales</taxon>
        <taxon>Bacteroidaceae</taxon>
        <taxon>Caecibacteroides</taxon>
    </lineage>
</organism>
<dbReference type="RefSeq" id="WP_204971937.1">
    <property type="nucleotide sequence ID" value="NZ_JAAZTS010000012.1"/>
</dbReference>
<dbReference type="InterPro" id="IPR010992">
    <property type="entry name" value="IHF-like_DNA-bd_dom_sf"/>
</dbReference>
<sequence length="170" mass="18091">MAIKVKARQTKLAVGPSKGQYRFVMSAEIYSTLKEDKVVSEAAIRSGISRGSINAAWEAIGDVIRAWATEGHSVAVPGLGTMRFGVQATAVENVEDVSTSLIKTRKVIFTPNTDIKDELKNTSINITCYDKDGNVIKQVTSTDPGEVEEGEETTDPDGTGGGEEEGGSPL</sequence>
<evidence type="ECO:0000313" key="5">
    <source>
        <dbReference type="Proteomes" id="UP000698924"/>
    </source>
</evidence>
<accession>A0AA41D9R8</accession>
<gene>
    <name evidence="4" type="ORF">H6D15_09085</name>
</gene>
<dbReference type="Proteomes" id="UP000698924">
    <property type="component" value="Unassembled WGS sequence"/>
</dbReference>
<dbReference type="GO" id="GO:0003677">
    <property type="term" value="F:DNA binding"/>
    <property type="evidence" value="ECO:0007669"/>
    <property type="project" value="UniProtKB-KW"/>
</dbReference>
<evidence type="ECO:0000256" key="2">
    <source>
        <dbReference type="SAM" id="MobiDB-lite"/>
    </source>
</evidence>